<evidence type="ECO:0000256" key="1">
    <source>
        <dbReference type="SAM" id="Phobius"/>
    </source>
</evidence>
<protein>
    <submittedName>
        <fullName evidence="2">Uncharacterized protein</fullName>
    </submittedName>
</protein>
<feature type="transmembrane region" description="Helical" evidence="1">
    <location>
        <begin position="20"/>
        <end position="41"/>
    </location>
</feature>
<keyword evidence="1" id="KW-0472">Membrane</keyword>
<dbReference type="AlphaFoldDB" id="A0A502CMJ7"/>
<keyword evidence="1" id="KW-0812">Transmembrane</keyword>
<sequence>MVTMNDVLRAIIGDDGKGAGWVILTAILTSGVVTVLVTKLFERGAKRDERVRDGYADSTAVLVAWGEFPYRVARRTSNEPNVGAELVGRAHDAQEALECRRAWVVGESVVMSEVYSAITAQLRPQVAEATQAAWRRAPATTGAGMVLSDGQPMPHVDVQRFVDLWCAALRYRFGWRRWVFPAPLLRFKLARRGVLLALPAPSPIRGVPNLGGQSPGGLSV</sequence>
<dbReference type="Proteomes" id="UP000317722">
    <property type="component" value="Unassembled WGS sequence"/>
</dbReference>
<gene>
    <name evidence="2" type="ORF">EAH86_19410</name>
</gene>
<keyword evidence="3" id="KW-1185">Reference proteome</keyword>
<proteinExistence type="predicted"/>
<name>A0A502CMJ7_9MICO</name>
<dbReference type="EMBL" id="RCZM01000008">
    <property type="protein sequence ID" value="TPG12911.1"/>
    <property type="molecule type" value="Genomic_DNA"/>
</dbReference>
<evidence type="ECO:0000313" key="2">
    <source>
        <dbReference type="EMBL" id="TPG12911.1"/>
    </source>
</evidence>
<comment type="caution">
    <text evidence="2">The sequence shown here is derived from an EMBL/GenBank/DDBJ whole genome shotgun (WGS) entry which is preliminary data.</text>
</comment>
<evidence type="ECO:0000313" key="3">
    <source>
        <dbReference type="Proteomes" id="UP000317722"/>
    </source>
</evidence>
<organism evidence="2 3">
    <name type="scientific">Pedococcus bigeumensis</name>
    <dbReference type="NCBI Taxonomy" id="433644"/>
    <lineage>
        <taxon>Bacteria</taxon>
        <taxon>Bacillati</taxon>
        <taxon>Actinomycetota</taxon>
        <taxon>Actinomycetes</taxon>
        <taxon>Micrococcales</taxon>
        <taxon>Intrasporangiaceae</taxon>
        <taxon>Pedococcus</taxon>
    </lineage>
</organism>
<reference evidence="2 3" key="1">
    <citation type="journal article" date="2019" name="Environ. Microbiol.">
        <title>Species interactions and distinct microbial communities in high Arctic permafrost affected cryosols are associated with the CH4 and CO2 gas fluxes.</title>
        <authorList>
            <person name="Altshuler I."/>
            <person name="Hamel J."/>
            <person name="Turney S."/>
            <person name="Magnuson E."/>
            <person name="Levesque R."/>
            <person name="Greer C."/>
            <person name="Whyte L.G."/>
        </authorList>
    </citation>
    <scope>NUCLEOTIDE SEQUENCE [LARGE SCALE GENOMIC DNA]</scope>
    <source>
        <strain evidence="2 3">S9.3A</strain>
    </source>
</reference>
<keyword evidence="1" id="KW-1133">Transmembrane helix</keyword>
<accession>A0A502CMJ7</accession>